<keyword evidence="3" id="KW-0804">Transcription</keyword>
<dbReference type="Proteomes" id="UP000281128">
    <property type="component" value="Unassembled WGS sequence"/>
</dbReference>
<dbReference type="InterPro" id="IPR000524">
    <property type="entry name" value="Tscrpt_reg_HTH_GntR"/>
</dbReference>
<dbReference type="Pfam" id="PF00392">
    <property type="entry name" value="GntR"/>
    <property type="match status" value="1"/>
</dbReference>
<keyword evidence="1" id="KW-0805">Transcription regulation</keyword>
<keyword evidence="2" id="KW-0238">DNA-binding</keyword>
<dbReference type="PANTHER" id="PTHR43537">
    <property type="entry name" value="TRANSCRIPTIONAL REGULATOR, GNTR FAMILY"/>
    <property type="match status" value="1"/>
</dbReference>
<dbReference type="PANTHER" id="PTHR43537:SF24">
    <property type="entry name" value="GLUCONATE OPERON TRANSCRIPTIONAL REPRESSOR"/>
    <property type="match status" value="1"/>
</dbReference>
<evidence type="ECO:0000313" key="5">
    <source>
        <dbReference type="EMBL" id="RKF14180.1"/>
    </source>
</evidence>
<evidence type="ECO:0000259" key="4">
    <source>
        <dbReference type="PROSITE" id="PS50949"/>
    </source>
</evidence>
<dbReference type="EMBL" id="RAPE01000003">
    <property type="protein sequence ID" value="RKF14180.1"/>
    <property type="molecule type" value="Genomic_DNA"/>
</dbReference>
<feature type="domain" description="HTH gntR-type" evidence="4">
    <location>
        <begin position="22"/>
        <end position="89"/>
    </location>
</feature>
<proteinExistence type="predicted"/>
<comment type="caution">
    <text evidence="5">The sequence shown here is derived from an EMBL/GenBank/DDBJ whole genome shotgun (WGS) entry which is preliminary data.</text>
</comment>
<evidence type="ECO:0000256" key="2">
    <source>
        <dbReference type="ARBA" id="ARBA00023125"/>
    </source>
</evidence>
<protein>
    <submittedName>
        <fullName evidence="5">GntR family transcriptional regulator</fullName>
    </submittedName>
</protein>
<dbReference type="InterPro" id="IPR011711">
    <property type="entry name" value="GntR_C"/>
</dbReference>
<dbReference type="SUPFAM" id="SSF48008">
    <property type="entry name" value="GntR ligand-binding domain-like"/>
    <property type="match status" value="1"/>
</dbReference>
<dbReference type="PROSITE" id="PS50949">
    <property type="entry name" value="HTH_GNTR"/>
    <property type="match status" value="1"/>
</dbReference>
<sequence>MIADMLPPRSKSSDAAGETGYRTKAEWAYLQVRGWIQSGILEPEERLDQEELAARLGISRIPLRQALVKLQSDGLIVSRPHAGATVAPLSLTDAEDIYAARAVLEPMLTEAAAATMGEEAIGELRQIVARQETAGEAGDRLLFLDLDREFHERLYHGAGYRISLDLVNRLRDLSERYVALYQGDAQRSQATLSEHDEILGHCAARDGAAAAAAMRDHIRHGIEYLRKRAGAPGSDISE</sequence>
<evidence type="ECO:0000256" key="1">
    <source>
        <dbReference type="ARBA" id="ARBA00023015"/>
    </source>
</evidence>
<organism evidence="5 6">
    <name type="scientific">Roseovarius spongiae</name>
    <dbReference type="NCBI Taxonomy" id="2320272"/>
    <lineage>
        <taxon>Bacteria</taxon>
        <taxon>Pseudomonadati</taxon>
        <taxon>Pseudomonadota</taxon>
        <taxon>Alphaproteobacteria</taxon>
        <taxon>Rhodobacterales</taxon>
        <taxon>Roseobacteraceae</taxon>
        <taxon>Roseovarius</taxon>
    </lineage>
</organism>
<dbReference type="GO" id="GO:0003700">
    <property type="term" value="F:DNA-binding transcription factor activity"/>
    <property type="evidence" value="ECO:0007669"/>
    <property type="project" value="InterPro"/>
</dbReference>
<dbReference type="GO" id="GO:0003677">
    <property type="term" value="F:DNA binding"/>
    <property type="evidence" value="ECO:0007669"/>
    <property type="project" value="UniProtKB-KW"/>
</dbReference>
<dbReference type="SUPFAM" id="SSF46785">
    <property type="entry name" value="Winged helix' DNA-binding domain"/>
    <property type="match status" value="1"/>
</dbReference>
<dbReference type="PRINTS" id="PR00035">
    <property type="entry name" value="HTHGNTR"/>
</dbReference>
<evidence type="ECO:0000313" key="6">
    <source>
        <dbReference type="Proteomes" id="UP000281128"/>
    </source>
</evidence>
<reference evidence="5 6" key="1">
    <citation type="submission" date="2018-09" db="EMBL/GenBank/DDBJ databases">
        <title>Roseovarius spongiae sp. nov., isolated from a marine sponge.</title>
        <authorList>
            <person name="Zhuang L."/>
            <person name="Luo L."/>
        </authorList>
    </citation>
    <scope>NUCLEOTIDE SEQUENCE [LARGE SCALE GENOMIC DNA]</scope>
    <source>
        <strain evidence="5 6">HN-E21</strain>
    </source>
</reference>
<dbReference type="Gene3D" id="1.10.10.10">
    <property type="entry name" value="Winged helix-like DNA-binding domain superfamily/Winged helix DNA-binding domain"/>
    <property type="match status" value="1"/>
</dbReference>
<dbReference type="Gene3D" id="1.20.120.530">
    <property type="entry name" value="GntR ligand-binding domain-like"/>
    <property type="match status" value="1"/>
</dbReference>
<dbReference type="SMART" id="SM00345">
    <property type="entry name" value="HTH_GNTR"/>
    <property type="match status" value="1"/>
</dbReference>
<name>A0A3A8AU60_9RHOB</name>
<keyword evidence="6" id="KW-1185">Reference proteome</keyword>
<dbReference type="InterPro" id="IPR036388">
    <property type="entry name" value="WH-like_DNA-bd_sf"/>
</dbReference>
<dbReference type="OrthoDB" id="8638122at2"/>
<dbReference type="AlphaFoldDB" id="A0A3A8AU60"/>
<accession>A0A3A8AU60</accession>
<dbReference type="InterPro" id="IPR036390">
    <property type="entry name" value="WH_DNA-bd_sf"/>
</dbReference>
<dbReference type="Pfam" id="PF07729">
    <property type="entry name" value="FCD"/>
    <property type="match status" value="1"/>
</dbReference>
<dbReference type="SMART" id="SM00895">
    <property type="entry name" value="FCD"/>
    <property type="match status" value="1"/>
</dbReference>
<dbReference type="InterPro" id="IPR008920">
    <property type="entry name" value="TF_FadR/GntR_C"/>
</dbReference>
<dbReference type="CDD" id="cd07377">
    <property type="entry name" value="WHTH_GntR"/>
    <property type="match status" value="1"/>
</dbReference>
<gene>
    <name evidence="5" type="ORF">D6850_13520</name>
</gene>
<evidence type="ECO:0000256" key="3">
    <source>
        <dbReference type="ARBA" id="ARBA00023163"/>
    </source>
</evidence>